<organism evidence="4 5">
    <name type="scientific">Calocera cornea HHB12733</name>
    <dbReference type="NCBI Taxonomy" id="1353952"/>
    <lineage>
        <taxon>Eukaryota</taxon>
        <taxon>Fungi</taxon>
        <taxon>Dikarya</taxon>
        <taxon>Basidiomycota</taxon>
        <taxon>Agaricomycotina</taxon>
        <taxon>Dacrymycetes</taxon>
        <taxon>Dacrymycetales</taxon>
        <taxon>Dacrymycetaceae</taxon>
        <taxon>Calocera</taxon>
    </lineage>
</organism>
<sequence>MSSRSSLSSNDEHSSGPDTQETFDDEPDLRNDEEIEIHSSARAQEREIKKQSKDVYNRLRSIATDAAFVQRVREEYPDLALVPNARCGLWYSAPQDGVTPAYFKSTDGHTSNYKFSLRRPNVHIIPIIQQCGGIILVDSTRRGKLFPDALSKTVPIWCAVINAALNFPLPDGQESWLFTPPRSVSPSEHAVISSLIAGFALSLRRSALVLPHLDKPLRPFWIHPQTTSLPSFPPTPERDFYPILCVSASRRVEDNHEGFVQDWGTGWGYVQGAGDDEESWSEGLTPNLYWAHKSQLDTCSRLDLPELIRSLVEHQAQQSAPAGDLPSPIAAVNGLLSVGRYPLPAGADDALNVSILTSSDPPPMAEPGNFIFALPPTFKHAQADFQMHIVPTVASLTEQALSFGKRVMLADDTPNCEWSAPLAVILLQMFFDDAGRCLPSTPTTEALGGASWNGDARPVSPAFQMDVDKQSLARRLQWIIQSRPSANPSRAQLKSINVLFMSGPHQRRGARRHAHG</sequence>
<evidence type="ECO:0000259" key="2">
    <source>
        <dbReference type="Pfam" id="PF04179"/>
    </source>
</evidence>
<dbReference type="OrthoDB" id="45256at2759"/>
<dbReference type="GO" id="GO:0043399">
    <property type="term" value="F:tRNA adenosine(64)-2'-O-ribosylphosphate transferase activity"/>
    <property type="evidence" value="ECO:0007669"/>
    <property type="project" value="InterPro"/>
</dbReference>
<evidence type="ECO:0000313" key="4">
    <source>
        <dbReference type="EMBL" id="KZT61141.1"/>
    </source>
</evidence>
<accession>A0A165IYL6</accession>
<dbReference type="GO" id="GO:0019988">
    <property type="term" value="P:charged-tRNA amino acid modification"/>
    <property type="evidence" value="ECO:0007669"/>
    <property type="project" value="InterPro"/>
</dbReference>
<feature type="domain" description="Rit1 N-terminal" evidence="3">
    <location>
        <begin position="48"/>
        <end position="313"/>
    </location>
</feature>
<dbReference type="InterPro" id="IPR033421">
    <property type="entry name" value="Rit1_DUSP-like"/>
</dbReference>
<dbReference type="PANTHER" id="PTHR31811:SF0">
    <property type="entry name" value="TRNA A64-2'-O-RIBOSYLPHOSPHATE TRANSFERASE"/>
    <property type="match status" value="1"/>
</dbReference>
<dbReference type="PIRSF" id="PIRSF007747">
    <property type="entry name" value="Ribosyl_Ptfrase"/>
    <property type="match status" value="1"/>
</dbReference>
<dbReference type="PANTHER" id="PTHR31811">
    <property type="entry name" value="TRNA A64-2'-O-RIBOSYLPHOSPHATE TRANSFERASE"/>
    <property type="match status" value="1"/>
</dbReference>
<dbReference type="FunCoup" id="A0A165IYL6">
    <property type="interactions" value="23"/>
</dbReference>
<dbReference type="InterPro" id="IPR033449">
    <property type="entry name" value="Rit1_N"/>
</dbReference>
<feature type="region of interest" description="Disordered" evidence="1">
    <location>
        <begin position="1"/>
        <end position="49"/>
    </location>
</feature>
<dbReference type="Proteomes" id="UP000076842">
    <property type="component" value="Unassembled WGS sequence"/>
</dbReference>
<evidence type="ECO:0000259" key="3">
    <source>
        <dbReference type="Pfam" id="PF17184"/>
    </source>
</evidence>
<evidence type="ECO:0000256" key="1">
    <source>
        <dbReference type="SAM" id="MobiDB-lite"/>
    </source>
</evidence>
<feature type="domain" description="Rit1 DUSP-like" evidence="2">
    <location>
        <begin position="389"/>
        <end position="497"/>
    </location>
</feature>
<gene>
    <name evidence="4" type="ORF">CALCODRAFT_447708</name>
</gene>
<keyword evidence="4" id="KW-0808">Transferase</keyword>
<dbReference type="Pfam" id="PF04179">
    <property type="entry name" value="Init_tRNA_PT"/>
    <property type="match status" value="1"/>
</dbReference>
<name>A0A165IYL6_9BASI</name>
<feature type="compositionally biased region" description="Basic and acidic residues" evidence="1">
    <location>
        <begin position="28"/>
        <end position="49"/>
    </location>
</feature>
<dbReference type="InParanoid" id="A0A165IYL6"/>
<dbReference type="EMBL" id="KV423925">
    <property type="protein sequence ID" value="KZT61141.1"/>
    <property type="molecule type" value="Genomic_DNA"/>
</dbReference>
<reference evidence="4 5" key="1">
    <citation type="journal article" date="2016" name="Mol. Biol. Evol.">
        <title>Comparative Genomics of Early-Diverging Mushroom-Forming Fungi Provides Insights into the Origins of Lignocellulose Decay Capabilities.</title>
        <authorList>
            <person name="Nagy L.G."/>
            <person name="Riley R."/>
            <person name="Tritt A."/>
            <person name="Adam C."/>
            <person name="Daum C."/>
            <person name="Floudas D."/>
            <person name="Sun H."/>
            <person name="Yadav J.S."/>
            <person name="Pangilinan J."/>
            <person name="Larsson K.H."/>
            <person name="Matsuura K."/>
            <person name="Barry K."/>
            <person name="Labutti K."/>
            <person name="Kuo R."/>
            <person name="Ohm R.A."/>
            <person name="Bhattacharya S.S."/>
            <person name="Shirouzu T."/>
            <person name="Yoshinaga Y."/>
            <person name="Martin F.M."/>
            <person name="Grigoriev I.V."/>
            <person name="Hibbett D.S."/>
        </authorList>
    </citation>
    <scope>NUCLEOTIDE SEQUENCE [LARGE SCALE GENOMIC DNA]</scope>
    <source>
        <strain evidence="4 5">HHB12733</strain>
    </source>
</reference>
<dbReference type="AlphaFoldDB" id="A0A165IYL6"/>
<dbReference type="InterPro" id="IPR007306">
    <property type="entry name" value="Rit1"/>
</dbReference>
<proteinExistence type="predicted"/>
<dbReference type="Pfam" id="PF17184">
    <property type="entry name" value="Rit1_C"/>
    <property type="match status" value="1"/>
</dbReference>
<keyword evidence="5" id="KW-1185">Reference proteome</keyword>
<protein>
    <submittedName>
        <fullName evidence="4">Initiator tRNA phosphoribosyl transferase</fullName>
    </submittedName>
</protein>
<evidence type="ECO:0000313" key="5">
    <source>
        <dbReference type="Proteomes" id="UP000076842"/>
    </source>
</evidence>
<dbReference type="GO" id="GO:0005737">
    <property type="term" value="C:cytoplasm"/>
    <property type="evidence" value="ECO:0007669"/>
    <property type="project" value="TreeGrafter"/>
</dbReference>